<dbReference type="EMBL" id="JAEFBJ010000003">
    <property type="protein sequence ID" value="KAG7635163.1"/>
    <property type="molecule type" value="Genomic_DNA"/>
</dbReference>
<proteinExistence type="predicted"/>
<comment type="caution">
    <text evidence="4">The sequence shown here is derived from an EMBL/GenBank/DDBJ whole genome shotgun (WGS) entry which is preliminary data.</text>
</comment>
<dbReference type="AlphaFoldDB" id="A0A8T2FLU1"/>
<dbReference type="GO" id="GO:0004540">
    <property type="term" value="F:RNA nuclease activity"/>
    <property type="evidence" value="ECO:0007669"/>
    <property type="project" value="InterPro"/>
</dbReference>
<dbReference type="CDD" id="cd00303">
    <property type="entry name" value="retropepsin_like"/>
    <property type="match status" value="1"/>
</dbReference>
<gene>
    <name evidence="4" type="ORF">ISN44_As03g052830</name>
</gene>
<name>A0A8T2FLU1_ARASU</name>
<evidence type="ECO:0000259" key="3">
    <source>
        <dbReference type="Pfam" id="PF03732"/>
    </source>
</evidence>
<dbReference type="GO" id="GO:0005777">
    <property type="term" value="C:peroxisome"/>
    <property type="evidence" value="ECO:0007669"/>
    <property type="project" value="InterPro"/>
</dbReference>
<dbReference type="GO" id="GO:0010468">
    <property type="term" value="P:regulation of gene expression"/>
    <property type="evidence" value="ECO:0007669"/>
    <property type="project" value="InterPro"/>
</dbReference>
<dbReference type="InterPro" id="IPR005162">
    <property type="entry name" value="Retrotrans_gag_dom"/>
</dbReference>
<evidence type="ECO:0000313" key="4">
    <source>
        <dbReference type="EMBL" id="KAG7635163.1"/>
    </source>
</evidence>
<reference evidence="4 5" key="1">
    <citation type="submission" date="2020-12" db="EMBL/GenBank/DDBJ databases">
        <title>Concerted genomic and epigenomic changes stabilize Arabidopsis allopolyploids.</title>
        <authorList>
            <person name="Chen Z."/>
        </authorList>
    </citation>
    <scope>NUCLEOTIDE SEQUENCE [LARGE SCALE GENOMIC DNA]</scope>
    <source>
        <strain evidence="4">As9502</strain>
        <tissue evidence="4">Leaf</tissue>
    </source>
</reference>
<organism evidence="4 5">
    <name type="scientific">Arabidopsis suecica</name>
    <name type="common">Swedish thale-cress</name>
    <name type="synonym">Cardaminopsis suecica</name>
    <dbReference type="NCBI Taxonomy" id="45249"/>
    <lineage>
        <taxon>Eukaryota</taxon>
        <taxon>Viridiplantae</taxon>
        <taxon>Streptophyta</taxon>
        <taxon>Embryophyta</taxon>
        <taxon>Tracheophyta</taxon>
        <taxon>Spermatophyta</taxon>
        <taxon>Magnoliopsida</taxon>
        <taxon>eudicotyledons</taxon>
        <taxon>Gunneridae</taxon>
        <taxon>Pentapetalae</taxon>
        <taxon>rosids</taxon>
        <taxon>malvids</taxon>
        <taxon>Brassicales</taxon>
        <taxon>Brassicaceae</taxon>
        <taxon>Camelineae</taxon>
        <taxon>Arabidopsis</taxon>
    </lineage>
</organism>
<feature type="compositionally biased region" description="Polar residues" evidence="1">
    <location>
        <begin position="379"/>
        <end position="388"/>
    </location>
</feature>
<evidence type="ECO:0000256" key="1">
    <source>
        <dbReference type="SAM" id="MobiDB-lite"/>
    </source>
</evidence>
<feature type="region of interest" description="Disordered" evidence="1">
    <location>
        <begin position="574"/>
        <end position="599"/>
    </location>
</feature>
<dbReference type="PANTHER" id="PTHR14379">
    <property type="entry name" value="LIMKAIN B LKAP"/>
    <property type="match status" value="1"/>
</dbReference>
<feature type="compositionally biased region" description="Basic and acidic residues" evidence="1">
    <location>
        <begin position="588"/>
        <end position="599"/>
    </location>
</feature>
<dbReference type="Pfam" id="PF01936">
    <property type="entry name" value="NYN"/>
    <property type="match status" value="1"/>
</dbReference>
<feature type="domain" description="NYN" evidence="2">
    <location>
        <begin position="82"/>
        <end position="228"/>
    </location>
</feature>
<feature type="region of interest" description="Disordered" evidence="1">
    <location>
        <begin position="379"/>
        <end position="402"/>
    </location>
</feature>
<sequence length="599" mass="66155">MLLKLFQQSRFFKSISGLGNVASPSHGFVGTRASRPPAVFGTHYLRLLATDSSPPNDTIGPQYGDPVRLPGYPQLVDFSTAKTQVWWDTENSPVPRGFDAYRIGGNIRNALNENGYRGPISIRAFGNMRLIPTPIQLALTSTGIDLYHVPGNKVGSRKTIKDASDFKIIGHVLTWIALNHPQPSNLMVITGDRDYSVALHQLRCRSFNILLACPESSTSTALLRAATSVWKWNSLILGQKPLAENEIEDLIAAGKLRIEYFNGSSDPKGHLKSFIISVARAKFRPEERDAGLCHLFVEHLKGPALDWFSRLEGNSLDSFQELSTLFLKQYSVLIDPGTQSRRNQRRGLGATLAAKFLAGEIGGGLTIEDLEAEKGKTEQVNAVANPEQTAPAANPEGPKRSRASIKAYQRKADANRNWTRPFNGSNDEVTFHESDTNGLDRPHNDPLVITLTIGDFNVERVLVDTGSTLDIIFLTTLREMKIHMTQILPTLGTIKLPVRAKGVTKIVDFSVTDQPTVYNAIIGTPWLNQFRAVASTYHLCLKFPTNDGVKTIWGNQKNARICFMAAHKLRNPVTESTADANHKKAKLGRAEEKSISEQL</sequence>
<dbReference type="InterPro" id="IPR021139">
    <property type="entry name" value="NYN"/>
</dbReference>
<dbReference type="Proteomes" id="UP000694251">
    <property type="component" value="Chromosome 3"/>
</dbReference>
<dbReference type="InterPro" id="IPR024768">
    <property type="entry name" value="Marf1"/>
</dbReference>
<dbReference type="OrthoDB" id="2919534at2759"/>
<protein>
    <submittedName>
        <fullName evidence="4">Retrotransposon gag domain</fullName>
    </submittedName>
</protein>
<feature type="domain" description="Retrotransposon gag" evidence="3">
    <location>
        <begin position="295"/>
        <end position="334"/>
    </location>
</feature>
<evidence type="ECO:0000259" key="2">
    <source>
        <dbReference type="Pfam" id="PF01936"/>
    </source>
</evidence>
<dbReference type="PANTHER" id="PTHR14379:SF90">
    <property type="entry name" value="EMB|CAB71880.1-RELATED"/>
    <property type="match status" value="1"/>
</dbReference>
<keyword evidence="5" id="KW-1185">Reference proteome</keyword>
<accession>A0A8T2FLU1</accession>
<dbReference type="CDD" id="cd10910">
    <property type="entry name" value="PIN_limkain_b1_N_like"/>
    <property type="match status" value="1"/>
</dbReference>
<dbReference type="Pfam" id="PF03732">
    <property type="entry name" value="Retrotrans_gag"/>
    <property type="match status" value="1"/>
</dbReference>
<evidence type="ECO:0000313" key="5">
    <source>
        <dbReference type="Proteomes" id="UP000694251"/>
    </source>
</evidence>